<accession>A0A4Z2FDN5</accession>
<feature type="region of interest" description="Disordered" evidence="1">
    <location>
        <begin position="1"/>
        <end position="21"/>
    </location>
</feature>
<evidence type="ECO:0000313" key="3">
    <source>
        <dbReference type="Proteomes" id="UP000314294"/>
    </source>
</evidence>
<dbReference type="Proteomes" id="UP000314294">
    <property type="component" value="Unassembled WGS sequence"/>
</dbReference>
<dbReference type="AlphaFoldDB" id="A0A4Z2FDN5"/>
<protein>
    <submittedName>
        <fullName evidence="2">Uncharacterized protein</fullName>
    </submittedName>
</protein>
<evidence type="ECO:0000313" key="2">
    <source>
        <dbReference type="EMBL" id="TNN39346.1"/>
    </source>
</evidence>
<comment type="caution">
    <text evidence="2">The sequence shown here is derived from an EMBL/GenBank/DDBJ whole genome shotgun (WGS) entry which is preliminary data.</text>
</comment>
<feature type="compositionally biased region" description="Polar residues" evidence="1">
    <location>
        <begin position="1"/>
        <end position="20"/>
    </location>
</feature>
<keyword evidence="3" id="KW-1185">Reference proteome</keyword>
<organism evidence="2 3">
    <name type="scientific">Liparis tanakae</name>
    <name type="common">Tanaka's snailfish</name>
    <dbReference type="NCBI Taxonomy" id="230148"/>
    <lineage>
        <taxon>Eukaryota</taxon>
        <taxon>Metazoa</taxon>
        <taxon>Chordata</taxon>
        <taxon>Craniata</taxon>
        <taxon>Vertebrata</taxon>
        <taxon>Euteleostomi</taxon>
        <taxon>Actinopterygii</taxon>
        <taxon>Neopterygii</taxon>
        <taxon>Teleostei</taxon>
        <taxon>Neoteleostei</taxon>
        <taxon>Acanthomorphata</taxon>
        <taxon>Eupercaria</taxon>
        <taxon>Perciformes</taxon>
        <taxon>Cottioidei</taxon>
        <taxon>Cottales</taxon>
        <taxon>Liparidae</taxon>
        <taxon>Liparis</taxon>
    </lineage>
</organism>
<gene>
    <name evidence="2" type="ORF">EYF80_050472</name>
</gene>
<reference evidence="2 3" key="1">
    <citation type="submission" date="2019-03" db="EMBL/GenBank/DDBJ databases">
        <title>First draft genome of Liparis tanakae, snailfish: a comprehensive survey of snailfish specific genes.</title>
        <authorList>
            <person name="Kim W."/>
            <person name="Song I."/>
            <person name="Jeong J.-H."/>
            <person name="Kim D."/>
            <person name="Kim S."/>
            <person name="Ryu S."/>
            <person name="Song J.Y."/>
            <person name="Lee S.K."/>
        </authorList>
    </citation>
    <scope>NUCLEOTIDE SEQUENCE [LARGE SCALE GENOMIC DNA]</scope>
    <source>
        <tissue evidence="2">Muscle</tissue>
    </source>
</reference>
<name>A0A4Z2FDN5_9TELE</name>
<proteinExistence type="predicted"/>
<dbReference type="EMBL" id="SRLO01001287">
    <property type="protein sequence ID" value="TNN39346.1"/>
    <property type="molecule type" value="Genomic_DNA"/>
</dbReference>
<evidence type="ECO:0000256" key="1">
    <source>
        <dbReference type="SAM" id="MobiDB-lite"/>
    </source>
</evidence>
<sequence>MSLNPGDSSVLGTSAVSSGRSPLYRPHCPQSGLGCWLIGNQSAVRSEQRRRLCALLSVVQGDLLVPG</sequence>